<proteinExistence type="predicted"/>
<dbReference type="PANTHER" id="PTHR36439">
    <property type="entry name" value="BLL4334 PROTEIN"/>
    <property type="match status" value="1"/>
</dbReference>
<dbReference type="InterPro" id="IPR012545">
    <property type="entry name" value="DUF1697"/>
</dbReference>
<organism evidence="1 2">
    <name type="scientific">Streptomyces xanthochromogenes</name>
    <dbReference type="NCBI Taxonomy" id="67384"/>
    <lineage>
        <taxon>Bacteria</taxon>
        <taxon>Bacillati</taxon>
        <taxon>Actinomycetota</taxon>
        <taxon>Actinomycetes</taxon>
        <taxon>Kitasatosporales</taxon>
        <taxon>Streptomycetaceae</taxon>
        <taxon>Streptomyces</taxon>
    </lineage>
</organism>
<dbReference type="Pfam" id="PF08002">
    <property type="entry name" value="DUF1697"/>
    <property type="match status" value="1"/>
</dbReference>
<dbReference type="Gene3D" id="3.30.70.1280">
    <property type="entry name" value="SP0830-like domains"/>
    <property type="match status" value="1"/>
</dbReference>
<reference evidence="2" key="1">
    <citation type="journal article" date="2019" name="Int. J. Syst. Evol. Microbiol.">
        <title>The Global Catalogue of Microorganisms (GCM) 10K type strain sequencing project: providing services to taxonomists for standard genome sequencing and annotation.</title>
        <authorList>
            <consortium name="The Broad Institute Genomics Platform"/>
            <consortium name="The Broad Institute Genome Sequencing Center for Infectious Disease"/>
            <person name="Wu L."/>
            <person name="Ma J."/>
        </authorList>
    </citation>
    <scope>NUCLEOTIDE SEQUENCE [LARGE SCALE GENOMIC DNA]</scope>
    <source>
        <strain evidence="2">JCM 4594</strain>
    </source>
</reference>
<accession>A0ABQ3A859</accession>
<sequence>MTTTYAALLRGINVGGNRKVPMAELRSILEELGHDRVKTYLNSGNAVFTSASRDQDALAAELAAAIEKHFGFGVACMVRTGRYLRSVLDSCPFPAEELAGKQLHATFFAGPAVTAERFASIDPAAYLPEEFRLGDQVLYLYAPGGLGTSQLGAALSRPGLLKGIDATSRNWNTVKALVEMTRDDGSAQAG</sequence>
<evidence type="ECO:0008006" key="3">
    <source>
        <dbReference type="Google" id="ProtNLM"/>
    </source>
</evidence>
<dbReference type="GeneID" id="96291651"/>
<dbReference type="PIRSF" id="PIRSF008502">
    <property type="entry name" value="UCP008502"/>
    <property type="match status" value="1"/>
</dbReference>
<dbReference type="PANTHER" id="PTHR36439:SF1">
    <property type="entry name" value="DUF1697 DOMAIN-CONTAINING PROTEIN"/>
    <property type="match status" value="1"/>
</dbReference>
<comment type="caution">
    <text evidence="1">The sequence shown here is derived from an EMBL/GenBank/DDBJ whole genome shotgun (WGS) entry which is preliminary data.</text>
</comment>
<dbReference type="RefSeq" id="WP_190027613.1">
    <property type="nucleotide sequence ID" value="NZ_BMUU01000005.1"/>
</dbReference>
<name>A0ABQ3A859_9ACTN</name>
<dbReference type="SUPFAM" id="SSF160379">
    <property type="entry name" value="SP0830-like"/>
    <property type="match status" value="1"/>
</dbReference>
<gene>
    <name evidence="1" type="ORF">GCM10010326_37030</name>
</gene>
<dbReference type="Proteomes" id="UP000600946">
    <property type="component" value="Unassembled WGS sequence"/>
</dbReference>
<evidence type="ECO:0000313" key="1">
    <source>
        <dbReference type="EMBL" id="GGY39549.1"/>
    </source>
</evidence>
<keyword evidence="2" id="KW-1185">Reference proteome</keyword>
<dbReference type="EMBL" id="BMUU01000005">
    <property type="protein sequence ID" value="GGY39549.1"/>
    <property type="molecule type" value="Genomic_DNA"/>
</dbReference>
<protein>
    <recommendedName>
        <fullName evidence="3">DUF1697 domain-containing protein</fullName>
    </recommendedName>
</protein>
<evidence type="ECO:0000313" key="2">
    <source>
        <dbReference type="Proteomes" id="UP000600946"/>
    </source>
</evidence>